<keyword evidence="1" id="KW-1133">Transmembrane helix</keyword>
<dbReference type="SUPFAM" id="SSF48403">
    <property type="entry name" value="Ankyrin repeat"/>
    <property type="match status" value="1"/>
</dbReference>
<dbReference type="Proteomes" id="UP001190700">
    <property type="component" value="Unassembled WGS sequence"/>
</dbReference>
<keyword evidence="1" id="KW-0812">Transmembrane</keyword>
<feature type="transmembrane region" description="Helical" evidence="1">
    <location>
        <begin position="494"/>
        <end position="516"/>
    </location>
</feature>
<feature type="transmembrane region" description="Helical" evidence="1">
    <location>
        <begin position="430"/>
        <end position="449"/>
    </location>
</feature>
<evidence type="ECO:0000313" key="3">
    <source>
        <dbReference type="Proteomes" id="UP001190700"/>
    </source>
</evidence>
<sequence>MLRRTSRGMRSLCGPLHESMSLKCIFSTVPLALWATHAQICAHTDTVLAAAACGGSLDVMKWLRDEGWPLTNEIVMLEAARAGHVHVLQWLAQHHTYTSLMNDEAMRLMRAAVRSTADAARAATTAEWIQASVYRCREHICVVAAQEGNVGVLENLLMAGHLRYHCVRTQTRVINEAIKRNQLPVLQWIENTADSVVGYIVRTHAGLRIANSMRMRACEHAALHGHPDIVKWVVRDGLLDGRAWYHWFVVFQSLWTGGHKEVLRCLWPLPSAADLNVDENVVISLEQCLCALAAQGGKAQILQWLRARGCNWNESTCMQAMYNNHISVLKWARENGCPWNMATIYYAYKTKRHCELLAWESSQECPLAAVVWRVIEDEALESYAMSLGAAVRLERISTWFGNAIYLCAFNEMIINATAVRAPFGLHFAKLLMIIGLSFVITENLVYIMTNTWKFWVHHVQLPQKTGKKPHAVPALQLGSSLYSGGYFKFTKRNMFGMALHGLLMIYSGLIVICVLYESDEMIHQEKHAKVVWHDNIAAVVNDVAQLQHCFTFFSIYRVAKVILC</sequence>
<dbReference type="PANTHER" id="PTHR46586">
    <property type="entry name" value="ANKYRIN REPEAT-CONTAINING PROTEIN"/>
    <property type="match status" value="1"/>
</dbReference>
<reference evidence="2 3" key="1">
    <citation type="journal article" date="2015" name="Genome Biol. Evol.">
        <title>Comparative Genomics of a Bacterivorous Green Alga Reveals Evolutionary Causalities and Consequences of Phago-Mixotrophic Mode of Nutrition.</title>
        <authorList>
            <person name="Burns J.A."/>
            <person name="Paasch A."/>
            <person name="Narechania A."/>
            <person name="Kim E."/>
        </authorList>
    </citation>
    <scope>NUCLEOTIDE SEQUENCE [LARGE SCALE GENOMIC DNA]</scope>
    <source>
        <strain evidence="2 3">PLY_AMNH</strain>
    </source>
</reference>
<evidence type="ECO:0000313" key="2">
    <source>
        <dbReference type="EMBL" id="KAK3264636.1"/>
    </source>
</evidence>
<comment type="caution">
    <text evidence="2">The sequence shown here is derived from an EMBL/GenBank/DDBJ whole genome shotgun (WGS) entry which is preliminary data.</text>
</comment>
<keyword evidence="1" id="KW-0472">Membrane</keyword>
<dbReference type="InterPro" id="IPR036770">
    <property type="entry name" value="Ankyrin_rpt-contain_sf"/>
</dbReference>
<dbReference type="PANTHER" id="PTHR46586:SF3">
    <property type="entry name" value="ANKYRIN REPEAT-CONTAINING PROTEIN"/>
    <property type="match status" value="1"/>
</dbReference>
<proteinExistence type="predicted"/>
<organism evidence="2 3">
    <name type="scientific">Cymbomonas tetramitiformis</name>
    <dbReference type="NCBI Taxonomy" id="36881"/>
    <lineage>
        <taxon>Eukaryota</taxon>
        <taxon>Viridiplantae</taxon>
        <taxon>Chlorophyta</taxon>
        <taxon>Pyramimonadophyceae</taxon>
        <taxon>Pyramimonadales</taxon>
        <taxon>Pyramimonadaceae</taxon>
        <taxon>Cymbomonas</taxon>
    </lineage>
</organism>
<protein>
    <recommendedName>
        <fullName evidence="4">Ankyrin repeat-containing domain</fullName>
    </recommendedName>
</protein>
<gene>
    <name evidence="2" type="ORF">CYMTET_26636</name>
</gene>
<name>A0AAE0FSX2_9CHLO</name>
<evidence type="ECO:0008006" key="4">
    <source>
        <dbReference type="Google" id="ProtNLM"/>
    </source>
</evidence>
<feature type="transmembrane region" description="Helical" evidence="1">
    <location>
        <begin position="399"/>
        <end position="418"/>
    </location>
</feature>
<dbReference type="Gene3D" id="1.25.40.20">
    <property type="entry name" value="Ankyrin repeat-containing domain"/>
    <property type="match status" value="1"/>
</dbReference>
<keyword evidence="3" id="KW-1185">Reference proteome</keyword>
<dbReference type="EMBL" id="LGRX02014430">
    <property type="protein sequence ID" value="KAK3264636.1"/>
    <property type="molecule type" value="Genomic_DNA"/>
</dbReference>
<accession>A0AAE0FSX2</accession>
<evidence type="ECO:0000256" key="1">
    <source>
        <dbReference type="SAM" id="Phobius"/>
    </source>
</evidence>
<dbReference type="AlphaFoldDB" id="A0AAE0FSX2"/>
<dbReference type="InterPro" id="IPR052050">
    <property type="entry name" value="SecEffector_AnkRepeat"/>
</dbReference>